<accession>A0A1U7IPN9</accession>
<feature type="chain" id="PRO_5012888663" description="PEP-CTERM sorting domain-containing protein" evidence="1">
    <location>
        <begin position="24"/>
        <end position="281"/>
    </location>
</feature>
<name>A0A1U7IPN9_9CYAN</name>
<dbReference type="STRING" id="454136.NIES2119_06435"/>
<evidence type="ECO:0008006" key="4">
    <source>
        <dbReference type="Google" id="ProtNLM"/>
    </source>
</evidence>
<sequence length="281" mass="29371">MKSLLAALTVGFTSLVGVSYAEAATITLYDGGASGVTPENYNVPQYSPPGPGLSFTNLNLATGTPTATRSSVNNVNSTASNNIYAGFSNYTIFQTPVNNQFPNLDPNNGYTLNFAVEILGGSFTNSDRAGFSVLVIGSNVAPGVQSSIEIAFQNGRIFAQNVGFTAGEQSTFNPVGAGLVNYSLQVLGTNYTLSANGSTILSNQLRDYTSFAGPINPYSLPNFLFFGDNTTSANGNFNLGAISANTNEANAAAVPYEFSPTIGLLTLGAFATFSYLKKRQA</sequence>
<proteinExistence type="predicted"/>
<evidence type="ECO:0000313" key="2">
    <source>
        <dbReference type="EMBL" id="OKH39373.1"/>
    </source>
</evidence>
<keyword evidence="1" id="KW-0732">Signal</keyword>
<gene>
    <name evidence="2" type="ORF">NIES2119_06435</name>
</gene>
<comment type="caution">
    <text evidence="2">The sequence shown here is derived from an EMBL/GenBank/DDBJ whole genome shotgun (WGS) entry which is preliminary data.</text>
</comment>
<organism evidence="2 3">
    <name type="scientific">[Phormidium ambiguum] IAM M-71</name>
    <dbReference type="NCBI Taxonomy" id="454136"/>
    <lineage>
        <taxon>Bacteria</taxon>
        <taxon>Bacillati</taxon>
        <taxon>Cyanobacteriota</taxon>
        <taxon>Cyanophyceae</taxon>
        <taxon>Oscillatoriophycideae</taxon>
        <taxon>Aerosakkonematales</taxon>
        <taxon>Aerosakkonemataceae</taxon>
        <taxon>Floridanema</taxon>
    </lineage>
</organism>
<evidence type="ECO:0000313" key="3">
    <source>
        <dbReference type="Proteomes" id="UP000185860"/>
    </source>
</evidence>
<dbReference type="RefSeq" id="WP_073592628.1">
    <property type="nucleotide sequence ID" value="NZ_MRCE01000005.1"/>
</dbReference>
<dbReference type="OrthoDB" id="423639at2"/>
<evidence type="ECO:0000256" key="1">
    <source>
        <dbReference type="SAM" id="SignalP"/>
    </source>
</evidence>
<feature type="signal peptide" evidence="1">
    <location>
        <begin position="1"/>
        <end position="23"/>
    </location>
</feature>
<dbReference type="AlphaFoldDB" id="A0A1U7IPN9"/>
<reference evidence="2 3" key="1">
    <citation type="submission" date="2016-11" db="EMBL/GenBank/DDBJ databases">
        <title>Draft Genome Sequences of Nine Cyanobacterial Strains from Diverse Habitats.</title>
        <authorList>
            <person name="Zhu T."/>
            <person name="Hou S."/>
            <person name="Lu X."/>
            <person name="Hess W.R."/>
        </authorList>
    </citation>
    <scope>NUCLEOTIDE SEQUENCE [LARGE SCALE GENOMIC DNA]</scope>
    <source>
        <strain evidence="2 3">IAM M-71</strain>
    </source>
</reference>
<dbReference type="Proteomes" id="UP000185860">
    <property type="component" value="Unassembled WGS sequence"/>
</dbReference>
<dbReference type="EMBL" id="MRCE01000005">
    <property type="protein sequence ID" value="OKH39373.1"/>
    <property type="molecule type" value="Genomic_DNA"/>
</dbReference>
<protein>
    <recommendedName>
        <fullName evidence="4">PEP-CTERM sorting domain-containing protein</fullName>
    </recommendedName>
</protein>